<gene>
    <name evidence="3" type="ORF">ACFPO9_13060</name>
</gene>
<dbReference type="Proteomes" id="UP001596086">
    <property type="component" value="Unassembled WGS sequence"/>
</dbReference>
<protein>
    <submittedName>
        <fullName evidence="3">Uncharacterized protein</fullName>
    </submittedName>
</protein>
<keyword evidence="2" id="KW-0732">Signal</keyword>
<dbReference type="PROSITE" id="PS51257">
    <property type="entry name" value="PROKAR_LIPOPROTEIN"/>
    <property type="match status" value="1"/>
</dbReference>
<keyword evidence="4" id="KW-1185">Reference proteome</keyword>
<feature type="compositionally biased region" description="Pro residues" evidence="1">
    <location>
        <begin position="33"/>
        <end position="68"/>
    </location>
</feature>
<evidence type="ECO:0000313" key="3">
    <source>
        <dbReference type="EMBL" id="MFC5549439.1"/>
    </source>
</evidence>
<dbReference type="RefSeq" id="WP_379771427.1">
    <property type="nucleotide sequence ID" value="NZ_JBHSMZ010000008.1"/>
</dbReference>
<evidence type="ECO:0000313" key="4">
    <source>
        <dbReference type="Proteomes" id="UP001596086"/>
    </source>
</evidence>
<evidence type="ECO:0000256" key="1">
    <source>
        <dbReference type="SAM" id="MobiDB-lite"/>
    </source>
</evidence>
<organism evidence="3 4">
    <name type="scientific">Massilia aerilata</name>
    <dbReference type="NCBI Taxonomy" id="453817"/>
    <lineage>
        <taxon>Bacteria</taxon>
        <taxon>Pseudomonadati</taxon>
        <taxon>Pseudomonadota</taxon>
        <taxon>Betaproteobacteria</taxon>
        <taxon>Burkholderiales</taxon>
        <taxon>Oxalobacteraceae</taxon>
        <taxon>Telluria group</taxon>
        <taxon>Massilia</taxon>
    </lineage>
</organism>
<comment type="caution">
    <text evidence="3">The sequence shown here is derived from an EMBL/GenBank/DDBJ whole genome shotgun (WGS) entry which is preliminary data.</text>
</comment>
<name>A0ABW0RXT9_9BURK</name>
<reference evidence="4" key="1">
    <citation type="journal article" date="2019" name="Int. J. Syst. Evol. Microbiol.">
        <title>The Global Catalogue of Microorganisms (GCM) 10K type strain sequencing project: providing services to taxonomists for standard genome sequencing and annotation.</title>
        <authorList>
            <consortium name="The Broad Institute Genomics Platform"/>
            <consortium name="The Broad Institute Genome Sequencing Center for Infectious Disease"/>
            <person name="Wu L."/>
            <person name="Ma J."/>
        </authorList>
    </citation>
    <scope>NUCLEOTIDE SEQUENCE [LARGE SCALE GENOMIC DNA]</scope>
    <source>
        <strain evidence="4">CGMCC 4.5798</strain>
    </source>
</reference>
<sequence>MKPRRVLQMTMHLAMLSALAACGGGGDSSYTPVPDPQTPTSPTPPTQPIPPTGPTTPTNPPPTDPAPPDEIVVTLADAWSDIGLTVSTSVRTWPDWVGTGQPVDGVGCARNEDYHIHTLLTIYRDRARLAMPDMIGRSGCTYELHTHDASGVIHIETDVPKKFMLSQYFSLWRQPYTGTNIAGLSGPFRFYLIEGGKLTRYVGDPMAIELKAYREIVILSGKNPPPVLPKYRWTPGL</sequence>
<accession>A0ABW0RXT9</accession>
<feature type="chain" id="PRO_5045181386" evidence="2">
    <location>
        <begin position="21"/>
        <end position="237"/>
    </location>
</feature>
<feature type="signal peptide" evidence="2">
    <location>
        <begin position="1"/>
        <end position="20"/>
    </location>
</feature>
<proteinExistence type="predicted"/>
<evidence type="ECO:0000256" key="2">
    <source>
        <dbReference type="SAM" id="SignalP"/>
    </source>
</evidence>
<dbReference type="EMBL" id="JBHSMZ010000008">
    <property type="protein sequence ID" value="MFC5549439.1"/>
    <property type="molecule type" value="Genomic_DNA"/>
</dbReference>
<feature type="region of interest" description="Disordered" evidence="1">
    <location>
        <begin position="24"/>
        <end position="69"/>
    </location>
</feature>